<feature type="transmembrane region" description="Helical" evidence="1">
    <location>
        <begin position="139"/>
        <end position="158"/>
    </location>
</feature>
<dbReference type="EMBL" id="CP048000">
    <property type="protein sequence ID" value="QHQ62363.1"/>
    <property type="molecule type" value="Genomic_DNA"/>
</dbReference>
<keyword evidence="1" id="KW-0812">Transmembrane</keyword>
<dbReference type="AlphaFoldDB" id="A0A6P1TPI5"/>
<evidence type="ECO:0000313" key="3">
    <source>
        <dbReference type="Proteomes" id="UP000464314"/>
    </source>
</evidence>
<evidence type="ECO:0000256" key="1">
    <source>
        <dbReference type="SAM" id="Phobius"/>
    </source>
</evidence>
<proteinExistence type="predicted"/>
<gene>
    <name evidence="2" type="ORF">Ana3638_17530</name>
</gene>
<dbReference type="KEGG" id="anr:Ana3638_17530"/>
<keyword evidence="1" id="KW-1133">Transmembrane helix</keyword>
<accession>A0A6P1TPI5</accession>
<feature type="transmembrane region" description="Helical" evidence="1">
    <location>
        <begin position="53"/>
        <end position="74"/>
    </location>
</feature>
<dbReference type="Proteomes" id="UP000464314">
    <property type="component" value="Chromosome"/>
</dbReference>
<evidence type="ECO:0000313" key="2">
    <source>
        <dbReference type="EMBL" id="QHQ62363.1"/>
    </source>
</evidence>
<feature type="transmembrane region" description="Helical" evidence="1">
    <location>
        <begin position="12"/>
        <end position="32"/>
    </location>
</feature>
<keyword evidence="1" id="KW-0472">Membrane</keyword>
<sequence length="160" mass="18383">MKFIFEPSVLYFALLYSLFVILILFGMGGRFIRQTNIIDIVNEARKAEPIKAVPLWYGCVGIGLMIFGGVLGYLMPSFFVRVLHWYPPEGFGAIFYVPLFIGLYMILLHSVVNGWSRKHKHYKNMIATSMMKFQGRQTVRNMLVMTVLLAGAYFAMFYSP</sequence>
<organism evidence="2 3">
    <name type="scientific">Anaerocolumna sedimenticola</name>
    <dbReference type="NCBI Taxonomy" id="2696063"/>
    <lineage>
        <taxon>Bacteria</taxon>
        <taxon>Bacillati</taxon>
        <taxon>Bacillota</taxon>
        <taxon>Clostridia</taxon>
        <taxon>Lachnospirales</taxon>
        <taxon>Lachnospiraceae</taxon>
        <taxon>Anaerocolumna</taxon>
    </lineage>
</organism>
<reference evidence="2 3" key="1">
    <citation type="submission" date="2020-01" db="EMBL/GenBank/DDBJ databases">
        <title>Genome analysis of Anaerocolumna sp. CBA3638.</title>
        <authorList>
            <person name="Kim J."/>
            <person name="Roh S.W."/>
        </authorList>
    </citation>
    <scope>NUCLEOTIDE SEQUENCE [LARGE SCALE GENOMIC DNA]</scope>
    <source>
        <strain evidence="2 3">CBA3638</strain>
    </source>
</reference>
<protein>
    <submittedName>
        <fullName evidence="2">Uncharacterized protein</fullName>
    </submittedName>
</protein>
<dbReference type="RefSeq" id="WP_161839187.1">
    <property type="nucleotide sequence ID" value="NZ_CP048000.1"/>
</dbReference>
<keyword evidence="3" id="KW-1185">Reference proteome</keyword>
<name>A0A6P1TPI5_9FIRM</name>
<feature type="transmembrane region" description="Helical" evidence="1">
    <location>
        <begin position="94"/>
        <end position="115"/>
    </location>
</feature>